<dbReference type="AlphaFoldDB" id="A0A0F9DYK5"/>
<dbReference type="EMBL" id="LAZR01029668">
    <property type="protein sequence ID" value="KKL58886.1"/>
    <property type="molecule type" value="Genomic_DNA"/>
</dbReference>
<gene>
    <name evidence="1" type="ORF">LCGC14_2220890</name>
</gene>
<sequence length="200" mass="21182">MGNAVGAFSKAAFRIESDRGLVNATYPTTVAEADTEEVLLKSSDQINLLSESLKENLTFEQDVTLLGTPGIPNTDLVSILPTGSLEIRGFYDGLDAIIAAAMGFEKPLATDSPIAQNSTALTSSASSAAGTWDDSGTPFASGDVGKFIRVTSRTAEGQVRRISGFTDSNTVTITPNWDVTPDNTTTAVMAQEWLHLFELS</sequence>
<feature type="non-terminal residue" evidence="1">
    <location>
        <position position="200"/>
    </location>
</feature>
<name>A0A0F9DYK5_9ZZZZ</name>
<evidence type="ECO:0000313" key="1">
    <source>
        <dbReference type="EMBL" id="KKL58886.1"/>
    </source>
</evidence>
<comment type="caution">
    <text evidence="1">The sequence shown here is derived from an EMBL/GenBank/DDBJ whole genome shotgun (WGS) entry which is preliminary data.</text>
</comment>
<protein>
    <submittedName>
        <fullName evidence="1">Uncharacterized protein</fullName>
    </submittedName>
</protein>
<accession>A0A0F9DYK5</accession>
<organism evidence="1">
    <name type="scientific">marine sediment metagenome</name>
    <dbReference type="NCBI Taxonomy" id="412755"/>
    <lineage>
        <taxon>unclassified sequences</taxon>
        <taxon>metagenomes</taxon>
        <taxon>ecological metagenomes</taxon>
    </lineage>
</organism>
<proteinExistence type="predicted"/>
<reference evidence="1" key="1">
    <citation type="journal article" date="2015" name="Nature">
        <title>Complex archaea that bridge the gap between prokaryotes and eukaryotes.</title>
        <authorList>
            <person name="Spang A."/>
            <person name="Saw J.H."/>
            <person name="Jorgensen S.L."/>
            <person name="Zaremba-Niedzwiedzka K."/>
            <person name="Martijn J."/>
            <person name="Lind A.E."/>
            <person name="van Eijk R."/>
            <person name="Schleper C."/>
            <person name="Guy L."/>
            <person name="Ettema T.J."/>
        </authorList>
    </citation>
    <scope>NUCLEOTIDE SEQUENCE</scope>
</reference>